<feature type="binding site" evidence="16">
    <location>
        <position position="112"/>
    </location>
    <ligand>
        <name>K(+)</name>
        <dbReference type="ChEBI" id="CHEBI:29103"/>
    </ligand>
</feature>
<keyword evidence="8 16" id="KW-0808">Transferase</keyword>
<dbReference type="RefSeq" id="WP_035016653.1">
    <property type="nucleotide sequence ID" value="NZ_ARZY01000067.1"/>
</dbReference>
<sequence>MKVLMVDEGNSRAKFVVYQNNQYEPLPSWQICCEQHSSFDKILIASVKSEAESIANEIKAFYPNCLIEVLTTPKQAYGLTNAYIEYQRLGIDRWLAMLGARTITNHACVVVDAGTAVTIDVVDASGQHLGGYILPNVEFSANKLAERSGKITLNHPTHPEISLGQSTEACVFNGLYASHISLIKQVVEQQGIVSGKKQPVELLLTGGNSDVYHNLLVNSAVASRVESLLVFIGIQCYL</sequence>
<organism evidence="17 18">
    <name type="scientific">Catenovulum agarivorans DS-2</name>
    <dbReference type="NCBI Taxonomy" id="1328313"/>
    <lineage>
        <taxon>Bacteria</taxon>
        <taxon>Pseudomonadati</taxon>
        <taxon>Pseudomonadota</taxon>
        <taxon>Gammaproteobacteria</taxon>
        <taxon>Alteromonadales</taxon>
        <taxon>Alteromonadaceae</taxon>
        <taxon>Catenovulum</taxon>
    </lineage>
</organism>
<dbReference type="InterPro" id="IPR004619">
    <property type="entry name" value="Type_III_PanK"/>
</dbReference>
<evidence type="ECO:0000256" key="2">
    <source>
        <dbReference type="ARBA" id="ARBA00001958"/>
    </source>
</evidence>
<protein>
    <recommendedName>
        <fullName evidence="15 16">Type III pantothenate kinase</fullName>
        <ecNumber evidence="6 16">2.7.1.33</ecNumber>
    </recommendedName>
    <alternativeName>
        <fullName evidence="16">PanK-III</fullName>
    </alternativeName>
    <alternativeName>
        <fullName evidence="16">Pantothenic acid kinase</fullName>
    </alternativeName>
</protein>
<evidence type="ECO:0000256" key="12">
    <source>
        <dbReference type="ARBA" id="ARBA00022958"/>
    </source>
</evidence>
<evidence type="ECO:0000313" key="18">
    <source>
        <dbReference type="Proteomes" id="UP000019276"/>
    </source>
</evidence>
<evidence type="ECO:0000256" key="11">
    <source>
        <dbReference type="ARBA" id="ARBA00022840"/>
    </source>
</evidence>
<evidence type="ECO:0000256" key="15">
    <source>
        <dbReference type="ARBA" id="ARBA00040883"/>
    </source>
</evidence>
<feature type="binding site" evidence="16">
    <location>
        <position position="115"/>
    </location>
    <ligand>
        <name>ATP</name>
        <dbReference type="ChEBI" id="CHEBI:30616"/>
    </ligand>
</feature>
<dbReference type="AlphaFoldDB" id="W7QJ14"/>
<evidence type="ECO:0000256" key="10">
    <source>
        <dbReference type="ARBA" id="ARBA00022777"/>
    </source>
</evidence>
<comment type="similarity">
    <text evidence="14 16">Belongs to the type III pantothenate kinase family.</text>
</comment>
<dbReference type="OrthoDB" id="9781305at2"/>
<dbReference type="GO" id="GO:0005524">
    <property type="term" value="F:ATP binding"/>
    <property type="evidence" value="ECO:0007669"/>
    <property type="project" value="UniProtKB-UniRule"/>
</dbReference>
<evidence type="ECO:0000256" key="3">
    <source>
        <dbReference type="ARBA" id="ARBA00004496"/>
    </source>
</evidence>
<dbReference type="NCBIfam" id="TIGR00671">
    <property type="entry name" value="baf"/>
    <property type="match status" value="1"/>
</dbReference>
<dbReference type="Gene3D" id="3.30.420.40">
    <property type="match status" value="2"/>
</dbReference>
<comment type="catalytic activity">
    <reaction evidence="1 16">
        <text>(R)-pantothenate + ATP = (R)-4'-phosphopantothenate + ADP + H(+)</text>
        <dbReference type="Rhea" id="RHEA:16373"/>
        <dbReference type="ChEBI" id="CHEBI:10986"/>
        <dbReference type="ChEBI" id="CHEBI:15378"/>
        <dbReference type="ChEBI" id="CHEBI:29032"/>
        <dbReference type="ChEBI" id="CHEBI:30616"/>
        <dbReference type="ChEBI" id="CHEBI:456216"/>
        <dbReference type="EC" id="2.7.1.33"/>
    </reaction>
</comment>
<evidence type="ECO:0000256" key="7">
    <source>
        <dbReference type="ARBA" id="ARBA00022490"/>
    </source>
</evidence>
<keyword evidence="10 16" id="KW-0418">Kinase</keyword>
<dbReference type="CDD" id="cd24015">
    <property type="entry name" value="ASKHA_NBD_PanK-III"/>
    <property type="match status" value="1"/>
</dbReference>
<feature type="active site" description="Proton acceptor" evidence="16">
    <location>
        <position position="92"/>
    </location>
</feature>
<evidence type="ECO:0000256" key="13">
    <source>
        <dbReference type="ARBA" id="ARBA00022993"/>
    </source>
</evidence>
<dbReference type="Proteomes" id="UP000019276">
    <property type="component" value="Unassembled WGS sequence"/>
</dbReference>
<dbReference type="GO" id="GO:0015937">
    <property type="term" value="P:coenzyme A biosynthetic process"/>
    <property type="evidence" value="ECO:0007669"/>
    <property type="project" value="UniProtKB-UniRule"/>
</dbReference>
<accession>W7QJ14</accession>
<reference evidence="17 18" key="1">
    <citation type="journal article" date="2014" name="Genome Announc.">
        <title>Draft Genome Sequence of the Agar-Degrading Bacterium Catenovulum sp. Strain DS-2, Isolated from Intestines of Haliotis diversicolor.</title>
        <authorList>
            <person name="Shan D."/>
            <person name="Li X."/>
            <person name="Gu Z."/>
            <person name="Wei G."/>
            <person name="Gao Z."/>
            <person name="Shao Z."/>
        </authorList>
    </citation>
    <scope>NUCLEOTIDE SEQUENCE [LARGE SCALE GENOMIC DNA]</scope>
    <source>
        <strain evidence="17 18">DS-2</strain>
    </source>
</reference>
<keyword evidence="9 16" id="KW-0547">Nucleotide-binding</keyword>
<proteinExistence type="inferred from homology"/>
<comment type="caution">
    <text evidence="17">The sequence shown here is derived from an EMBL/GenBank/DDBJ whole genome shotgun (WGS) entry which is preliminary data.</text>
</comment>
<evidence type="ECO:0000256" key="16">
    <source>
        <dbReference type="HAMAP-Rule" id="MF_01274"/>
    </source>
</evidence>
<keyword evidence="16" id="KW-0479">Metal-binding</keyword>
<evidence type="ECO:0000256" key="1">
    <source>
        <dbReference type="ARBA" id="ARBA00001206"/>
    </source>
</evidence>
<evidence type="ECO:0000256" key="14">
    <source>
        <dbReference type="ARBA" id="ARBA00038036"/>
    </source>
</evidence>
<comment type="subunit">
    <text evidence="5 16">Homodimer.</text>
</comment>
<dbReference type="InterPro" id="IPR043129">
    <property type="entry name" value="ATPase_NBD"/>
</dbReference>
<keyword evidence="11 16" id="KW-0067">ATP-binding</keyword>
<dbReference type="UniPathway" id="UPA00241">
    <property type="reaction ID" value="UER00352"/>
</dbReference>
<evidence type="ECO:0000256" key="4">
    <source>
        <dbReference type="ARBA" id="ARBA00005225"/>
    </source>
</evidence>
<dbReference type="GO" id="GO:0046872">
    <property type="term" value="F:metal ion binding"/>
    <property type="evidence" value="ECO:0007669"/>
    <property type="project" value="UniProtKB-KW"/>
</dbReference>
<dbReference type="STRING" id="1328313.DS2_18935"/>
<keyword evidence="13 16" id="KW-0173">Coenzyme A biosynthesis</keyword>
<dbReference type="EC" id="2.7.1.33" evidence="6 16"/>
<name>W7QJ14_9ALTE</name>
<comment type="subcellular location">
    <subcellularLocation>
        <location evidence="3 16">Cytoplasm</location>
    </subcellularLocation>
</comment>
<feature type="binding site" evidence="16">
    <location>
        <position position="167"/>
    </location>
    <ligand>
        <name>substrate</name>
    </ligand>
</feature>
<gene>
    <name evidence="16" type="primary">coaX</name>
    <name evidence="17" type="ORF">DS2_18935</name>
</gene>
<evidence type="ECO:0000256" key="8">
    <source>
        <dbReference type="ARBA" id="ARBA00022679"/>
    </source>
</evidence>
<evidence type="ECO:0000256" key="6">
    <source>
        <dbReference type="ARBA" id="ARBA00012102"/>
    </source>
</evidence>
<comment type="function">
    <text evidence="16">Catalyzes the phosphorylation of pantothenate (Pan), the first step in CoA biosynthesis.</text>
</comment>
<comment type="cofactor">
    <cofactor evidence="16">
        <name>NH4(+)</name>
        <dbReference type="ChEBI" id="CHEBI:28938"/>
    </cofactor>
    <cofactor evidence="16">
        <name>K(+)</name>
        <dbReference type="ChEBI" id="CHEBI:29103"/>
    </cofactor>
    <text evidence="16">A monovalent cation. Ammonium or potassium.</text>
</comment>
<comment type="cofactor">
    <cofactor evidence="2">
        <name>K(+)</name>
        <dbReference type="ChEBI" id="CHEBI:29103"/>
    </cofactor>
</comment>
<evidence type="ECO:0000256" key="5">
    <source>
        <dbReference type="ARBA" id="ARBA00011738"/>
    </source>
</evidence>
<dbReference type="GO" id="GO:0005737">
    <property type="term" value="C:cytoplasm"/>
    <property type="evidence" value="ECO:0007669"/>
    <property type="project" value="UniProtKB-SubCell"/>
</dbReference>
<comment type="pathway">
    <text evidence="4 16">Cofactor biosynthesis; coenzyme A biosynthesis; CoA from (R)-pantothenate: step 1/5.</text>
</comment>
<dbReference type="GO" id="GO:0004594">
    <property type="term" value="F:pantothenate kinase activity"/>
    <property type="evidence" value="ECO:0007669"/>
    <property type="project" value="UniProtKB-UniRule"/>
</dbReference>
<dbReference type="HAMAP" id="MF_01274">
    <property type="entry name" value="Pantothen_kinase_3"/>
    <property type="match status" value="1"/>
</dbReference>
<dbReference type="SUPFAM" id="SSF53067">
    <property type="entry name" value="Actin-like ATPase domain"/>
    <property type="match status" value="2"/>
</dbReference>
<dbReference type="eggNOG" id="COG1521">
    <property type="taxonomic scope" value="Bacteria"/>
</dbReference>
<keyword evidence="12 16" id="KW-0630">Potassium</keyword>
<dbReference type="Pfam" id="PF03309">
    <property type="entry name" value="Pan_kinase"/>
    <property type="match status" value="1"/>
</dbReference>
<dbReference type="PATRIC" id="fig|1328313.3.peg.3864"/>
<keyword evidence="18" id="KW-1185">Reference proteome</keyword>
<evidence type="ECO:0000256" key="9">
    <source>
        <dbReference type="ARBA" id="ARBA00022741"/>
    </source>
</evidence>
<dbReference type="EMBL" id="ARZY01000067">
    <property type="protein sequence ID" value="EWH08123.1"/>
    <property type="molecule type" value="Genomic_DNA"/>
</dbReference>
<keyword evidence="7 16" id="KW-0963">Cytoplasm</keyword>
<dbReference type="PANTHER" id="PTHR34265:SF1">
    <property type="entry name" value="TYPE III PANTOTHENATE KINASE"/>
    <property type="match status" value="1"/>
</dbReference>
<feature type="binding site" evidence="16">
    <location>
        <begin position="90"/>
        <end position="93"/>
    </location>
    <ligand>
        <name>substrate</name>
    </ligand>
</feature>
<evidence type="ECO:0000313" key="17">
    <source>
        <dbReference type="EMBL" id="EWH08123.1"/>
    </source>
</evidence>
<dbReference type="PANTHER" id="PTHR34265">
    <property type="entry name" value="TYPE III PANTOTHENATE KINASE"/>
    <property type="match status" value="1"/>
</dbReference>
<feature type="binding site" evidence="16">
    <location>
        <begin position="7"/>
        <end position="14"/>
    </location>
    <ligand>
        <name>ATP</name>
        <dbReference type="ChEBI" id="CHEBI:30616"/>
    </ligand>
</feature>
<feature type="binding site" evidence="16">
    <location>
        <position position="83"/>
    </location>
    <ligand>
        <name>substrate</name>
    </ligand>
</feature>